<proteinExistence type="predicted"/>
<keyword evidence="1" id="KW-0614">Plasmid</keyword>
<reference evidence="1" key="1">
    <citation type="submission" date="2017-04" db="EMBL/GenBank/DDBJ databases">
        <title>First report of Klebsiella oxytoca strain simultaneously producing NDM-1, IMP-4 and KPC-2 carbapenemases.</title>
        <authorList>
            <person name="Wang J."/>
            <person name="Li J."/>
            <person name="Yuan M."/>
            <person name="Chen H."/>
            <person name="Jia Y."/>
            <person name="Zhu X."/>
            <person name="Bai L."/>
            <person name="Bai X."/>
            <person name="Fanning S."/>
        </authorList>
    </citation>
    <scope>NUCLEOTIDE SEQUENCE</scope>
    <source>
        <strain evidence="1">PKOX3</strain>
        <plasmid evidence="1">p2-OXA</plasmid>
    </source>
</reference>
<evidence type="ECO:0000313" key="1">
    <source>
        <dbReference type="EMBL" id="ASD48962.1"/>
    </source>
</evidence>
<organism evidence="1">
    <name type="scientific">Klebsiella oxytoca</name>
    <dbReference type="NCBI Taxonomy" id="571"/>
    <lineage>
        <taxon>Bacteria</taxon>
        <taxon>Pseudomonadati</taxon>
        <taxon>Pseudomonadota</taxon>
        <taxon>Gammaproteobacteria</taxon>
        <taxon>Enterobacterales</taxon>
        <taxon>Enterobacteriaceae</taxon>
        <taxon>Klebsiella/Raoultella group</taxon>
        <taxon>Klebsiella</taxon>
    </lineage>
</organism>
<dbReference type="GeneID" id="97398116"/>
<dbReference type="EMBL" id="KY913898">
    <property type="protein sequence ID" value="ASD48962.1"/>
    <property type="molecule type" value="Genomic_DNA"/>
</dbReference>
<geneLocation type="plasmid" evidence="1">
    <name>p2-OXA</name>
</geneLocation>
<accession>A0A1Z3MMD2</accession>
<sequence length="206" mass="23727">MPTKHIDDATAAQLDDLYVRCVTLTQQPVKEVEVLRLAIQTGIGNISDNDILASMAVKATVWERLAGDVWTEVTKEWPAAGIHSKNFNEMAERHSPLWKTFTSNVCRDAIRSVLKRDLENNLLNDLFGWSEAFTEEEKEREEKERNQKDKEYRKSLHFLDGRLYSSLSEQEQNIAVYYSEHGSFVSFTPDGKDDFQVQVQLREDGQ</sequence>
<name>A0A1Z3MMD2_KLEOX</name>
<dbReference type="RefSeq" id="WP_042015168.1">
    <property type="nucleotide sequence ID" value="NZ_JAQSKQ010000049.1"/>
</dbReference>
<protein>
    <submittedName>
        <fullName evidence="1">Uncharacterized protein</fullName>
    </submittedName>
</protein>
<dbReference type="AlphaFoldDB" id="A0A1Z3MMD2"/>